<protein>
    <submittedName>
        <fullName evidence="1">Uncharacterized protein</fullName>
    </submittedName>
</protein>
<dbReference type="HOGENOM" id="CLU_2981183_0_0_1"/>
<dbReference type="InParanoid" id="E9H2X3"/>
<evidence type="ECO:0000313" key="1">
    <source>
        <dbReference type="EMBL" id="EFX73860.1"/>
    </source>
</evidence>
<keyword evidence="2" id="KW-1185">Reference proteome</keyword>
<dbReference type="KEGG" id="dpx:DAPPUDRAFT_252536"/>
<gene>
    <name evidence="1" type="ORF">DAPPUDRAFT_252536</name>
</gene>
<name>E9H2X3_DAPPU</name>
<accession>E9H2X3</accession>
<dbReference type="Proteomes" id="UP000000305">
    <property type="component" value="Unassembled WGS sequence"/>
</dbReference>
<reference evidence="1 2" key="1">
    <citation type="journal article" date="2011" name="Science">
        <title>The ecoresponsive genome of Daphnia pulex.</title>
        <authorList>
            <person name="Colbourne J.K."/>
            <person name="Pfrender M.E."/>
            <person name="Gilbert D."/>
            <person name="Thomas W.K."/>
            <person name="Tucker A."/>
            <person name="Oakley T.H."/>
            <person name="Tokishita S."/>
            <person name="Aerts A."/>
            <person name="Arnold G.J."/>
            <person name="Basu M.K."/>
            <person name="Bauer D.J."/>
            <person name="Caceres C.E."/>
            <person name="Carmel L."/>
            <person name="Casola C."/>
            <person name="Choi J.H."/>
            <person name="Detter J.C."/>
            <person name="Dong Q."/>
            <person name="Dusheyko S."/>
            <person name="Eads B.D."/>
            <person name="Frohlich T."/>
            <person name="Geiler-Samerotte K.A."/>
            <person name="Gerlach D."/>
            <person name="Hatcher P."/>
            <person name="Jogdeo S."/>
            <person name="Krijgsveld J."/>
            <person name="Kriventseva E.V."/>
            <person name="Kultz D."/>
            <person name="Laforsch C."/>
            <person name="Lindquist E."/>
            <person name="Lopez J."/>
            <person name="Manak J.R."/>
            <person name="Muller J."/>
            <person name="Pangilinan J."/>
            <person name="Patwardhan R.P."/>
            <person name="Pitluck S."/>
            <person name="Pritham E.J."/>
            <person name="Rechtsteiner A."/>
            <person name="Rho M."/>
            <person name="Rogozin I.B."/>
            <person name="Sakarya O."/>
            <person name="Salamov A."/>
            <person name="Schaack S."/>
            <person name="Shapiro H."/>
            <person name="Shiga Y."/>
            <person name="Skalitzky C."/>
            <person name="Smith Z."/>
            <person name="Souvorov A."/>
            <person name="Sung W."/>
            <person name="Tang Z."/>
            <person name="Tsuchiya D."/>
            <person name="Tu H."/>
            <person name="Vos H."/>
            <person name="Wang M."/>
            <person name="Wolf Y.I."/>
            <person name="Yamagata H."/>
            <person name="Yamada T."/>
            <person name="Ye Y."/>
            <person name="Shaw J.R."/>
            <person name="Andrews J."/>
            <person name="Crease T.J."/>
            <person name="Tang H."/>
            <person name="Lucas S.M."/>
            <person name="Robertson H.M."/>
            <person name="Bork P."/>
            <person name="Koonin E.V."/>
            <person name="Zdobnov E.M."/>
            <person name="Grigoriev I.V."/>
            <person name="Lynch M."/>
            <person name="Boore J.L."/>
        </authorList>
    </citation>
    <scope>NUCLEOTIDE SEQUENCE [LARGE SCALE GENOMIC DNA]</scope>
</reference>
<dbReference type="AlphaFoldDB" id="E9H2X3"/>
<sequence>MLDRHGKVAQLIIIHRLLFVSSFRRWIATKAIQLIIVPRLFLVSSVRCWIASAKLPSS</sequence>
<evidence type="ECO:0000313" key="2">
    <source>
        <dbReference type="Proteomes" id="UP000000305"/>
    </source>
</evidence>
<dbReference type="EMBL" id="GL732587">
    <property type="protein sequence ID" value="EFX73860.1"/>
    <property type="molecule type" value="Genomic_DNA"/>
</dbReference>
<proteinExistence type="predicted"/>
<organism evidence="1 2">
    <name type="scientific">Daphnia pulex</name>
    <name type="common">Water flea</name>
    <dbReference type="NCBI Taxonomy" id="6669"/>
    <lineage>
        <taxon>Eukaryota</taxon>
        <taxon>Metazoa</taxon>
        <taxon>Ecdysozoa</taxon>
        <taxon>Arthropoda</taxon>
        <taxon>Crustacea</taxon>
        <taxon>Branchiopoda</taxon>
        <taxon>Diplostraca</taxon>
        <taxon>Cladocera</taxon>
        <taxon>Anomopoda</taxon>
        <taxon>Daphniidae</taxon>
        <taxon>Daphnia</taxon>
    </lineage>
</organism>